<dbReference type="GO" id="GO:0030288">
    <property type="term" value="C:outer membrane-bounded periplasmic space"/>
    <property type="evidence" value="ECO:0007669"/>
    <property type="project" value="TreeGrafter"/>
</dbReference>
<feature type="chain" id="PRO_5037471478" description="Organic solvent tolerance-like N-terminal domain-containing protein" evidence="2">
    <location>
        <begin position="21"/>
        <end position="520"/>
    </location>
</feature>
<dbReference type="InterPro" id="IPR005653">
    <property type="entry name" value="OstA-like_N"/>
</dbReference>
<dbReference type="GO" id="GO:0017089">
    <property type="term" value="F:glycolipid transfer activity"/>
    <property type="evidence" value="ECO:0007669"/>
    <property type="project" value="TreeGrafter"/>
</dbReference>
<keyword evidence="5" id="KW-1185">Reference proteome</keyword>
<dbReference type="GO" id="GO:0015920">
    <property type="term" value="P:lipopolysaccharide transport"/>
    <property type="evidence" value="ECO:0007669"/>
    <property type="project" value="TreeGrafter"/>
</dbReference>
<dbReference type="Pfam" id="PF13100">
    <property type="entry name" value="OstA_2"/>
    <property type="match status" value="1"/>
</dbReference>
<evidence type="ECO:0000259" key="3">
    <source>
        <dbReference type="Pfam" id="PF13100"/>
    </source>
</evidence>
<reference evidence="4" key="2">
    <citation type="submission" date="2020-09" db="EMBL/GenBank/DDBJ databases">
        <authorList>
            <person name="Sun Q."/>
            <person name="Zhou Y."/>
        </authorList>
    </citation>
    <scope>NUCLEOTIDE SEQUENCE</scope>
    <source>
        <strain evidence="4">CGMCC 1.15763</strain>
    </source>
</reference>
<organism evidence="4 5">
    <name type="scientific">Polaribacter pacificus</name>
    <dbReference type="NCBI Taxonomy" id="1775173"/>
    <lineage>
        <taxon>Bacteria</taxon>
        <taxon>Pseudomonadati</taxon>
        <taxon>Bacteroidota</taxon>
        <taxon>Flavobacteriia</taxon>
        <taxon>Flavobacteriales</taxon>
        <taxon>Flavobacteriaceae</taxon>
    </lineage>
</organism>
<feature type="domain" description="Organic solvent tolerance-like N-terminal" evidence="3">
    <location>
        <begin position="22"/>
        <end position="181"/>
    </location>
</feature>
<proteinExistence type="predicted"/>
<dbReference type="AlphaFoldDB" id="A0A917I0X2"/>
<dbReference type="EMBL" id="BMJW01000002">
    <property type="protein sequence ID" value="GGG99078.1"/>
    <property type="molecule type" value="Genomic_DNA"/>
</dbReference>
<evidence type="ECO:0000256" key="2">
    <source>
        <dbReference type="SAM" id="SignalP"/>
    </source>
</evidence>
<sequence length="520" mass="59343">MKKILLILFLATLSSTVAQGKKINILQGRYLSKDEAKYPGATIFTKDSEGLVTFELDGAILTCKRAIYYEKLNFFKAYGNVLINQGDTIKQTSDYVDYNGNTKLTVSYGNVVLRDPKMTLKTDTLNFDRAQQKLFYKHHAIIKDQTNTLASKIGTYSLETNKFTATTRVKITNPEHELESEHLDYYTNTGYAYLHGASTIKGKDNTIYTEKGFYDTKLEISRFVKNSKIFFKDRTIEGDSLYYDKFKGFASATNNIKLVDTIQNFVAKGNYAEFYQFKDSAFIVDKAVAITAIEKDSMYIRGDTLLVTGKPENRILRVYHNVKIFKSDMQGVCDSIHSNQQTGLTRLFKNPVLWSKKNQITGDDIHLISNPETNKLDSIKVLKNAFIVSLDSIVDKTATYNQIKGRNMYGTFEEGNLKYFFVDGNAEVIYYNRNDKGYIETITKQITSSIEFELGEDNSIDRIKYIKKPEGKSYPPDKLPTQGRLLKGFIWRETERPLSVEDLFKTADTLKSIKVQTSSK</sequence>
<evidence type="ECO:0000313" key="4">
    <source>
        <dbReference type="EMBL" id="GGG99078.1"/>
    </source>
</evidence>
<comment type="caution">
    <text evidence="4">The sequence shown here is derived from an EMBL/GenBank/DDBJ whole genome shotgun (WGS) entry which is preliminary data.</text>
</comment>
<dbReference type="InterPro" id="IPR052037">
    <property type="entry name" value="LPS_export_LptA"/>
</dbReference>
<dbReference type="PANTHER" id="PTHR36504">
    <property type="entry name" value="LIPOPOLYSACCHARIDE EXPORT SYSTEM PROTEIN LPTA"/>
    <property type="match status" value="1"/>
</dbReference>
<dbReference type="PANTHER" id="PTHR36504:SF1">
    <property type="entry name" value="LIPOPOLYSACCHARIDE EXPORT SYSTEM PROTEIN LPTA"/>
    <property type="match status" value="1"/>
</dbReference>
<evidence type="ECO:0000256" key="1">
    <source>
        <dbReference type="ARBA" id="ARBA00022729"/>
    </source>
</evidence>
<dbReference type="Proteomes" id="UP000633278">
    <property type="component" value="Unassembled WGS sequence"/>
</dbReference>
<reference evidence="4" key="1">
    <citation type="journal article" date="2014" name="Int. J. Syst. Evol. Microbiol.">
        <title>Complete genome sequence of Corynebacterium casei LMG S-19264T (=DSM 44701T), isolated from a smear-ripened cheese.</title>
        <authorList>
            <consortium name="US DOE Joint Genome Institute (JGI-PGF)"/>
            <person name="Walter F."/>
            <person name="Albersmeier A."/>
            <person name="Kalinowski J."/>
            <person name="Ruckert C."/>
        </authorList>
    </citation>
    <scope>NUCLEOTIDE SEQUENCE</scope>
    <source>
        <strain evidence="4">CGMCC 1.15763</strain>
    </source>
</reference>
<accession>A0A917I0X2</accession>
<evidence type="ECO:0000313" key="5">
    <source>
        <dbReference type="Proteomes" id="UP000633278"/>
    </source>
</evidence>
<dbReference type="GO" id="GO:0009279">
    <property type="term" value="C:cell outer membrane"/>
    <property type="evidence" value="ECO:0007669"/>
    <property type="project" value="TreeGrafter"/>
</dbReference>
<dbReference type="Gene3D" id="2.60.450.10">
    <property type="entry name" value="Lipopolysaccharide (LPS) transport protein A like domain"/>
    <property type="match status" value="2"/>
</dbReference>
<keyword evidence="1 2" id="KW-0732">Signal</keyword>
<name>A0A917I0X2_9FLAO</name>
<protein>
    <recommendedName>
        <fullName evidence="3">Organic solvent tolerance-like N-terminal domain-containing protein</fullName>
    </recommendedName>
</protein>
<gene>
    <name evidence="4" type="ORF">GCM10011416_16670</name>
</gene>
<dbReference type="RefSeq" id="WP_188598866.1">
    <property type="nucleotide sequence ID" value="NZ_BMJW01000002.1"/>
</dbReference>
<feature type="signal peptide" evidence="2">
    <location>
        <begin position="1"/>
        <end position="20"/>
    </location>
</feature>